<evidence type="ECO:0000313" key="6">
    <source>
        <dbReference type="EMBL" id="TXL73219.1"/>
    </source>
</evidence>
<dbReference type="InterPro" id="IPR041490">
    <property type="entry name" value="KstR2_TetR_C"/>
</dbReference>
<reference evidence="6 7" key="1">
    <citation type="submission" date="2019-06" db="EMBL/GenBank/DDBJ databases">
        <title>New taxonomy in bacterial strain CC-CFT640, isolated from vineyard.</title>
        <authorList>
            <person name="Lin S.-Y."/>
            <person name="Tsai C.-F."/>
            <person name="Young C.-C."/>
        </authorList>
    </citation>
    <scope>NUCLEOTIDE SEQUENCE [LARGE SCALE GENOMIC DNA]</scope>
    <source>
        <strain evidence="6 7">CC-CFT640</strain>
    </source>
</reference>
<keyword evidence="3" id="KW-0804">Transcription</keyword>
<evidence type="ECO:0000256" key="2">
    <source>
        <dbReference type="ARBA" id="ARBA00023125"/>
    </source>
</evidence>
<accession>A0A5C8PIP3</accession>
<dbReference type="Pfam" id="PF17932">
    <property type="entry name" value="TetR_C_24"/>
    <property type="match status" value="1"/>
</dbReference>
<evidence type="ECO:0000313" key="7">
    <source>
        <dbReference type="Proteomes" id="UP000321638"/>
    </source>
</evidence>
<dbReference type="InterPro" id="IPR050109">
    <property type="entry name" value="HTH-type_TetR-like_transc_reg"/>
</dbReference>
<dbReference type="PANTHER" id="PTHR30055:SF234">
    <property type="entry name" value="HTH-TYPE TRANSCRIPTIONAL REGULATOR BETI"/>
    <property type="match status" value="1"/>
</dbReference>
<evidence type="ECO:0000256" key="4">
    <source>
        <dbReference type="PROSITE-ProRule" id="PRU00335"/>
    </source>
</evidence>
<dbReference type="InterPro" id="IPR009057">
    <property type="entry name" value="Homeodomain-like_sf"/>
</dbReference>
<proteinExistence type="predicted"/>
<keyword evidence="7" id="KW-1185">Reference proteome</keyword>
<comment type="caution">
    <text evidence="6">The sequence shown here is derived from an EMBL/GenBank/DDBJ whole genome shotgun (WGS) entry which is preliminary data.</text>
</comment>
<dbReference type="InterPro" id="IPR023772">
    <property type="entry name" value="DNA-bd_HTH_TetR-type_CS"/>
</dbReference>
<dbReference type="GO" id="GO:0000976">
    <property type="term" value="F:transcription cis-regulatory region binding"/>
    <property type="evidence" value="ECO:0007669"/>
    <property type="project" value="TreeGrafter"/>
</dbReference>
<dbReference type="Gene3D" id="1.10.357.10">
    <property type="entry name" value="Tetracycline Repressor, domain 2"/>
    <property type="match status" value="1"/>
</dbReference>
<dbReference type="OrthoDB" id="9803547at2"/>
<dbReference type="PROSITE" id="PS50977">
    <property type="entry name" value="HTH_TETR_2"/>
    <property type="match status" value="1"/>
</dbReference>
<keyword evidence="2 4" id="KW-0238">DNA-binding</keyword>
<sequence length="202" mass="23202">MPRPRRRYPLRRSSEARREQILTAAILLFGRDGFHRTTVQDVADEAKISAGLIYQYFRDKEDLLFAAIGEIFDVYNREIPLAVQQHTEPFAQFKAAIQTYCRVVDEHRGAALLGYRESRSLSRAKIKATMKKELQSTSLLAGCVERCVTAKIFRPINVDVLTYHLVVLAHSWALNAWRLPRLTREQYVEDCLDIILKPVLAG</sequence>
<dbReference type="PROSITE" id="PS01081">
    <property type="entry name" value="HTH_TETR_1"/>
    <property type="match status" value="1"/>
</dbReference>
<evidence type="ECO:0000256" key="1">
    <source>
        <dbReference type="ARBA" id="ARBA00023015"/>
    </source>
</evidence>
<feature type="DNA-binding region" description="H-T-H motif" evidence="4">
    <location>
        <begin position="38"/>
        <end position="57"/>
    </location>
</feature>
<dbReference type="InterPro" id="IPR036271">
    <property type="entry name" value="Tet_transcr_reg_TetR-rel_C_sf"/>
</dbReference>
<dbReference type="PANTHER" id="PTHR30055">
    <property type="entry name" value="HTH-TYPE TRANSCRIPTIONAL REGULATOR RUTR"/>
    <property type="match status" value="1"/>
</dbReference>
<feature type="domain" description="HTH tetR-type" evidence="5">
    <location>
        <begin position="15"/>
        <end position="75"/>
    </location>
</feature>
<dbReference type="Gene3D" id="1.10.10.60">
    <property type="entry name" value="Homeodomain-like"/>
    <property type="match status" value="1"/>
</dbReference>
<dbReference type="GO" id="GO:0003700">
    <property type="term" value="F:DNA-binding transcription factor activity"/>
    <property type="evidence" value="ECO:0007669"/>
    <property type="project" value="TreeGrafter"/>
</dbReference>
<keyword evidence="1" id="KW-0805">Transcription regulation</keyword>
<dbReference type="AlphaFoldDB" id="A0A5C8PIP3"/>
<dbReference type="SUPFAM" id="SSF46689">
    <property type="entry name" value="Homeodomain-like"/>
    <property type="match status" value="1"/>
</dbReference>
<dbReference type="SUPFAM" id="SSF48498">
    <property type="entry name" value="Tetracyclin repressor-like, C-terminal domain"/>
    <property type="match status" value="1"/>
</dbReference>
<evidence type="ECO:0000259" key="5">
    <source>
        <dbReference type="PROSITE" id="PS50977"/>
    </source>
</evidence>
<organism evidence="6 7">
    <name type="scientific">Vineibacter terrae</name>
    <dbReference type="NCBI Taxonomy" id="2586908"/>
    <lineage>
        <taxon>Bacteria</taxon>
        <taxon>Pseudomonadati</taxon>
        <taxon>Pseudomonadota</taxon>
        <taxon>Alphaproteobacteria</taxon>
        <taxon>Hyphomicrobiales</taxon>
        <taxon>Vineibacter</taxon>
    </lineage>
</organism>
<protein>
    <submittedName>
        <fullName evidence="6">TetR/AcrR family transcriptional regulator</fullName>
    </submittedName>
</protein>
<gene>
    <name evidence="6" type="ORF">FHP25_22315</name>
</gene>
<dbReference type="Proteomes" id="UP000321638">
    <property type="component" value="Unassembled WGS sequence"/>
</dbReference>
<dbReference type="PRINTS" id="PR00455">
    <property type="entry name" value="HTHTETR"/>
</dbReference>
<name>A0A5C8PIP3_9HYPH</name>
<dbReference type="EMBL" id="VDUZ01000027">
    <property type="protein sequence ID" value="TXL73219.1"/>
    <property type="molecule type" value="Genomic_DNA"/>
</dbReference>
<evidence type="ECO:0000256" key="3">
    <source>
        <dbReference type="ARBA" id="ARBA00023163"/>
    </source>
</evidence>
<dbReference type="InterPro" id="IPR001647">
    <property type="entry name" value="HTH_TetR"/>
</dbReference>
<dbReference type="Pfam" id="PF00440">
    <property type="entry name" value="TetR_N"/>
    <property type="match status" value="1"/>
</dbReference>